<keyword evidence="1" id="KW-1133">Transmembrane helix</keyword>
<name>A0A7S3X4F8_9SPIT</name>
<organism evidence="2">
    <name type="scientific">Strombidinopsis acuminata</name>
    <dbReference type="NCBI Taxonomy" id="141414"/>
    <lineage>
        <taxon>Eukaryota</taxon>
        <taxon>Sar</taxon>
        <taxon>Alveolata</taxon>
        <taxon>Ciliophora</taxon>
        <taxon>Intramacronucleata</taxon>
        <taxon>Spirotrichea</taxon>
        <taxon>Choreotrichia</taxon>
        <taxon>Choreotrichida</taxon>
        <taxon>Strombidinopsidae</taxon>
        <taxon>Strombidinopsis</taxon>
    </lineage>
</organism>
<protein>
    <submittedName>
        <fullName evidence="2">Uncharacterized protein</fullName>
    </submittedName>
</protein>
<reference evidence="2" key="1">
    <citation type="submission" date="2021-01" db="EMBL/GenBank/DDBJ databases">
        <authorList>
            <person name="Corre E."/>
            <person name="Pelletier E."/>
            <person name="Niang G."/>
            <person name="Scheremetjew M."/>
            <person name="Finn R."/>
            <person name="Kale V."/>
            <person name="Holt S."/>
            <person name="Cochrane G."/>
            <person name="Meng A."/>
            <person name="Brown T."/>
            <person name="Cohen L."/>
        </authorList>
    </citation>
    <scope>NUCLEOTIDE SEQUENCE</scope>
    <source>
        <strain evidence="2">SPMC142</strain>
    </source>
</reference>
<evidence type="ECO:0000256" key="1">
    <source>
        <dbReference type="SAM" id="Phobius"/>
    </source>
</evidence>
<gene>
    <name evidence="2" type="ORF">SACU0126_LOCUS30381</name>
</gene>
<accession>A0A7S3X4F8</accession>
<keyword evidence="1" id="KW-0812">Transmembrane</keyword>
<dbReference type="EMBL" id="HBIQ01095448">
    <property type="protein sequence ID" value="CAE0594242.1"/>
    <property type="molecule type" value="Transcribed_RNA"/>
</dbReference>
<feature type="transmembrane region" description="Helical" evidence="1">
    <location>
        <begin position="48"/>
        <end position="74"/>
    </location>
</feature>
<evidence type="ECO:0000313" key="2">
    <source>
        <dbReference type="EMBL" id="CAE0594242.1"/>
    </source>
</evidence>
<feature type="transmembrane region" description="Helical" evidence="1">
    <location>
        <begin position="94"/>
        <end position="118"/>
    </location>
</feature>
<sequence length="319" mass="34513">MEAPPQVVVAKVVDEPVQKPASLPAPSPTPLGMLADDALQLKAAATCLFCFSLAQLFTLHGFLGCIASSIVVFYAETSPLGTAHGARFTHPLAVATAIFAAGALAATLVVSFAVLPAVPMEEMMQSCKEAQEGRGPWAIKDAMPIMPMHLDGFPDEMHHEGFPGEMAHAHPEAAVMGMDGQNDHPRHAFPVQHFETPEHIFPEHAFPEHVFPEHMPFRAGRTDGLTTERRPMMTMVAEAPQNVDVPVPPPTLVGRGARRLQEMAIDNCDEMVEYMSHYLPMILMLNMMVQAGLLFSACSVVKRAGILLAKARELGVQGL</sequence>
<keyword evidence="1" id="KW-0472">Membrane</keyword>
<proteinExistence type="predicted"/>
<dbReference type="AlphaFoldDB" id="A0A7S3X4F8"/>